<dbReference type="EMBL" id="CALNXK010000260">
    <property type="protein sequence ID" value="CAH3179621.1"/>
    <property type="molecule type" value="Genomic_DNA"/>
</dbReference>
<comment type="caution">
    <text evidence="2">The sequence shown here is derived from an EMBL/GenBank/DDBJ whole genome shotgun (WGS) entry which is preliminary data.</text>
</comment>
<proteinExistence type="predicted"/>
<feature type="non-terminal residue" evidence="2">
    <location>
        <position position="276"/>
    </location>
</feature>
<sequence>MADSREGVCDSSDESSHTIQDSTSEYSTSSESETDEEDLTEERMIVERLLRKAPPTIFSADCVHSVRSVVHEAFYGMIHEHIRLKKAENEADEDSAGQRRRELPEESDDTLFRYCGAALQRMIKLRTETLAGKQGRGELSKERKPVLEKELEILRELVMKDKSDISNSLKNLDEGNFTFPRAKLIPFLRSLDREVREYATDSNLKKSPSKFLKTCQNAVLNNENLEADFRVLVASLFNSECATDVELVNGLFHGVISKLANTRINEFMNARIERDL</sequence>
<feature type="region of interest" description="Disordered" evidence="1">
    <location>
        <begin position="1"/>
        <end position="40"/>
    </location>
</feature>
<evidence type="ECO:0000313" key="2">
    <source>
        <dbReference type="EMBL" id="CAH3179621.1"/>
    </source>
</evidence>
<organism evidence="2 3">
    <name type="scientific">Porites lobata</name>
    <dbReference type="NCBI Taxonomy" id="104759"/>
    <lineage>
        <taxon>Eukaryota</taxon>
        <taxon>Metazoa</taxon>
        <taxon>Cnidaria</taxon>
        <taxon>Anthozoa</taxon>
        <taxon>Hexacorallia</taxon>
        <taxon>Scleractinia</taxon>
        <taxon>Fungiina</taxon>
        <taxon>Poritidae</taxon>
        <taxon>Porites</taxon>
    </lineage>
</organism>
<gene>
    <name evidence="2" type="ORF">PLOB_00022323</name>
</gene>
<feature type="compositionally biased region" description="Low complexity" evidence="1">
    <location>
        <begin position="21"/>
        <end position="31"/>
    </location>
</feature>
<accession>A0ABN8RK35</accession>
<evidence type="ECO:0000313" key="3">
    <source>
        <dbReference type="Proteomes" id="UP001159405"/>
    </source>
</evidence>
<protein>
    <submittedName>
        <fullName evidence="2">Uncharacterized protein</fullName>
    </submittedName>
</protein>
<evidence type="ECO:0000256" key="1">
    <source>
        <dbReference type="SAM" id="MobiDB-lite"/>
    </source>
</evidence>
<keyword evidence="3" id="KW-1185">Reference proteome</keyword>
<name>A0ABN8RK35_9CNID</name>
<reference evidence="2 3" key="1">
    <citation type="submission" date="2022-05" db="EMBL/GenBank/DDBJ databases">
        <authorList>
            <consortium name="Genoscope - CEA"/>
            <person name="William W."/>
        </authorList>
    </citation>
    <scope>NUCLEOTIDE SEQUENCE [LARGE SCALE GENOMIC DNA]</scope>
</reference>
<dbReference type="Proteomes" id="UP001159405">
    <property type="component" value="Unassembled WGS sequence"/>
</dbReference>